<keyword evidence="8" id="KW-0808">Transferase</keyword>
<dbReference type="EMBL" id="WBJZ01000012">
    <property type="protein sequence ID" value="KAB1656313.1"/>
    <property type="molecule type" value="Genomic_DNA"/>
</dbReference>
<comment type="similarity">
    <text evidence="3">Belongs to the DNA polymerase type-C family. DnaE subfamily.</text>
</comment>
<protein>
    <recommendedName>
        <fullName evidence="6">DNA polymerase III subunit alpha</fullName>
        <ecNumber evidence="4">2.7.7.7</ecNumber>
    </recommendedName>
    <alternativeName>
        <fullName evidence="5">Error-prone DNA polymerase</fullName>
    </alternativeName>
</protein>
<dbReference type="InterPro" id="IPR016195">
    <property type="entry name" value="Pol/histidinol_Pase-like"/>
</dbReference>
<dbReference type="InterPro" id="IPR004365">
    <property type="entry name" value="NA-bd_OB_tRNA"/>
</dbReference>
<proteinExistence type="inferred from homology"/>
<dbReference type="SUPFAM" id="SSF89550">
    <property type="entry name" value="PHP domain-like"/>
    <property type="match status" value="1"/>
</dbReference>
<reference evidence="17 18" key="1">
    <citation type="submission" date="2019-09" db="EMBL/GenBank/DDBJ databases">
        <title>Phylogeny of genus Pseudoclavibacter and closely related genus.</title>
        <authorList>
            <person name="Li Y."/>
        </authorList>
    </citation>
    <scope>NUCLEOTIDE SEQUENCE [LARGE SCALE GENOMIC DNA]</scope>
    <source>
        <strain evidence="17 18">DSM 23821</strain>
    </source>
</reference>
<keyword evidence="11" id="KW-0227">DNA damage</keyword>
<keyword evidence="13" id="KW-0234">DNA repair</keyword>
<evidence type="ECO:0000256" key="2">
    <source>
        <dbReference type="ARBA" id="ARBA00007391"/>
    </source>
</evidence>
<dbReference type="CDD" id="cd07431">
    <property type="entry name" value="PHP_PolIIIA"/>
    <property type="match status" value="1"/>
</dbReference>
<keyword evidence="7" id="KW-0963">Cytoplasm</keyword>
<evidence type="ECO:0000256" key="9">
    <source>
        <dbReference type="ARBA" id="ARBA00022695"/>
    </source>
</evidence>
<dbReference type="GO" id="GO:0006281">
    <property type="term" value="P:DNA repair"/>
    <property type="evidence" value="ECO:0007669"/>
    <property type="project" value="UniProtKB-KW"/>
</dbReference>
<evidence type="ECO:0000256" key="3">
    <source>
        <dbReference type="ARBA" id="ARBA00009496"/>
    </source>
</evidence>
<dbReference type="InterPro" id="IPR040982">
    <property type="entry name" value="DNA_pol3_finger"/>
</dbReference>
<dbReference type="GO" id="GO:0003887">
    <property type="term" value="F:DNA-directed DNA polymerase activity"/>
    <property type="evidence" value="ECO:0007669"/>
    <property type="project" value="UniProtKB-KW"/>
</dbReference>
<evidence type="ECO:0000256" key="1">
    <source>
        <dbReference type="ARBA" id="ARBA00004496"/>
    </source>
</evidence>
<evidence type="ECO:0000256" key="8">
    <source>
        <dbReference type="ARBA" id="ARBA00022679"/>
    </source>
</evidence>
<evidence type="ECO:0000256" key="11">
    <source>
        <dbReference type="ARBA" id="ARBA00022763"/>
    </source>
</evidence>
<evidence type="ECO:0000256" key="15">
    <source>
        <dbReference type="SAM" id="MobiDB-lite"/>
    </source>
</evidence>
<evidence type="ECO:0000259" key="16">
    <source>
        <dbReference type="SMART" id="SM00481"/>
    </source>
</evidence>
<evidence type="ECO:0000256" key="5">
    <source>
        <dbReference type="ARBA" id="ARBA00017273"/>
    </source>
</evidence>
<sequence>MSSTPDCSRRCAVRSDFVHLHVASAFSAHHGTAWPEQLVEAAAVEGAPAAAITDRDGLYGAIRHVRACLEAGIAPIVGVDLALVPTRRQRDRTRSTDPDPLPEPPEQARVTVLAHGHTDGAGWAGLCRLVSAAHAPRRGETARSAAGSANRAVGVSRERFSPFLLGEDGPIGTLLLGPVSDVGLAVAAGDAAGAERLLRHYATLLPGALAVEIVCHLTEPGRPGSLRHATRMLELADACRVPAVLTNQVRYLRPDDAVTGDVLDAASTLQPLGGFEGQPNAQAWRKPVELMRTVAELVTSHSTLGRSGAEQLLSATARLAERCVLDPVTDLHWREPKVPEPEVIGLTGDPDRALWQRCETALGERFGHLAERAREDAFRRMRDELCTIQDFGFATYFLTVADVTDLIRSMGIRNQARGSGAGSLVNYLLRVSNVNPLEHDLLFERFLGRARSTLPDIDVDVESARRHEVYRAIFDRYGSERVTLLSMQSTYRARGAVRDAGLALGLDDAQIDLVAKQLWRFDARHFREALGEKPELRELAELIGDDRALDLLVDLTERLDRLPRHISMHPCGVLLGNAGLLSVTPVQPSGMGLPMSQFDKDDIDDAGLLKLDVLGVRMQSTLAYAVGEIERVHGPSAALAGGLPVDARYVTPSGHVHLDEVPHDDEPTFEHIRSTHTLGMFQIESPGQRELIGKMQPDEYEDLIADISLFRPGPMKGNMVAPFLDVKHGLASPDYLHENFRPFLRETYGVVIYHEQVLRILHACMGIDLAEADELRRLMEKRGEGIEARFRRETAANRDERGRRRYTDADIDRIWNVLKGFGSFGFCKAHGAAFALPTWQSAWLKTHYPAEFFAGILTHDPGMYPKRLLLGDARRMGIPILPLDVNRSTDEYRVERLRDSAPGAATEPGDLGIRLSLADVQGITMAETERILAERPYTSIGDFAERARPSRRLLERLALVGAFDALEAARVSTIPPEQGGRARPSRADLVAYVRELSRARRPHHRHEEEPELPMLFDVHPEVEPLLPEPDARARVLDELDVLQLDLSEHVIDSYRPMLDEFGVTRAGDLLRMRGGADVVVAGVRVATQTPPMRTGKRVVFISVDDGTGCADATFFEDAQEQSGPLLFGTKLLMISGTVRRTGERGVSVQAERAWDLKQLWAQWSATRQNGIAPESLGETA</sequence>
<organism evidence="17 18">
    <name type="scientific">Pseudoclavibacter chungangensis</name>
    <dbReference type="NCBI Taxonomy" id="587635"/>
    <lineage>
        <taxon>Bacteria</taxon>
        <taxon>Bacillati</taxon>
        <taxon>Actinomycetota</taxon>
        <taxon>Actinomycetes</taxon>
        <taxon>Micrococcales</taxon>
        <taxon>Microbacteriaceae</taxon>
        <taxon>Pseudoclavibacter</taxon>
    </lineage>
</organism>
<evidence type="ECO:0000256" key="12">
    <source>
        <dbReference type="ARBA" id="ARBA00022932"/>
    </source>
</evidence>
<gene>
    <name evidence="17" type="ORF">F8O01_10610</name>
</gene>
<evidence type="ECO:0000256" key="13">
    <source>
        <dbReference type="ARBA" id="ARBA00023204"/>
    </source>
</evidence>
<dbReference type="EC" id="2.7.7.7" evidence="4"/>
<comment type="subcellular location">
    <subcellularLocation>
        <location evidence="1">Cytoplasm</location>
    </subcellularLocation>
</comment>
<keyword evidence="12" id="KW-0239">DNA-directed DNA polymerase</keyword>
<feature type="domain" description="Polymerase/histidinol phosphatase N-terminal" evidence="16">
    <location>
        <begin position="18"/>
        <end position="85"/>
    </location>
</feature>
<dbReference type="PANTHER" id="PTHR32294">
    <property type="entry name" value="DNA POLYMERASE III SUBUNIT ALPHA"/>
    <property type="match status" value="1"/>
</dbReference>
<evidence type="ECO:0000256" key="14">
    <source>
        <dbReference type="ARBA" id="ARBA00049244"/>
    </source>
</evidence>
<evidence type="ECO:0000313" key="17">
    <source>
        <dbReference type="EMBL" id="KAB1656313.1"/>
    </source>
</evidence>
<evidence type="ECO:0000256" key="6">
    <source>
        <dbReference type="ARBA" id="ARBA00019114"/>
    </source>
</evidence>
<dbReference type="PANTHER" id="PTHR32294:SF4">
    <property type="entry name" value="ERROR-PRONE DNA POLYMERASE"/>
    <property type="match status" value="1"/>
</dbReference>
<evidence type="ECO:0000256" key="4">
    <source>
        <dbReference type="ARBA" id="ARBA00012417"/>
    </source>
</evidence>
<dbReference type="GO" id="GO:0003676">
    <property type="term" value="F:nucleic acid binding"/>
    <property type="evidence" value="ECO:0007669"/>
    <property type="project" value="InterPro"/>
</dbReference>
<dbReference type="Pfam" id="PF01336">
    <property type="entry name" value="tRNA_anti-codon"/>
    <property type="match status" value="1"/>
</dbReference>
<dbReference type="Proteomes" id="UP000467240">
    <property type="component" value="Unassembled WGS sequence"/>
</dbReference>
<evidence type="ECO:0000256" key="7">
    <source>
        <dbReference type="ARBA" id="ARBA00022490"/>
    </source>
</evidence>
<keyword evidence="10" id="KW-0235">DNA replication</keyword>
<dbReference type="InterPro" id="IPR041931">
    <property type="entry name" value="DNA_pol3_alpha_thumb_dom"/>
</dbReference>
<dbReference type="InterPro" id="IPR011708">
    <property type="entry name" value="DNA_pol3_alpha_NTPase_dom"/>
</dbReference>
<feature type="region of interest" description="Disordered" evidence="15">
    <location>
        <begin position="87"/>
        <end position="106"/>
    </location>
</feature>
<keyword evidence="18" id="KW-1185">Reference proteome</keyword>
<dbReference type="CDD" id="cd04485">
    <property type="entry name" value="DnaE_OBF"/>
    <property type="match status" value="1"/>
</dbReference>
<dbReference type="Gene3D" id="1.10.150.870">
    <property type="match status" value="1"/>
</dbReference>
<dbReference type="Pfam" id="PF17657">
    <property type="entry name" value="DNA_pol3_finger"/>
    <property type="match status" value="1"/>
</dbReference>
<dbReference type="SMART" id="SM00481">
    <property type="entry name" value="POLIIIAc"/>
    <property type="match status" value="1"/>
</dbReference>
<dbReference type="GO" id="GO:0006260">
    <property type="term" value="P:DNA replication"/>
    <property type="evidence" value="ECO:0007669"/>
    <property type="project" value="UniProtKB-KW"/>
</dbReference>
<dbReference type="Pfam" id="PF02811">
    <property type="entry name" value="PHP"/>
    <property type="match status" value="1"/>
</dbReference>
<dbReference type="InterPro" id="IPR029460">
    <property type="entry name" value="DNAPol_HHH"/>
</dbReference>
<dbReference type="GO" id="GO:0005737">
    <property type="term" value="C:cytoplasm"/>
    <property type="evidence" value="ECO:0007669"/>
    <property type="project" value="UniProtKB-SubCell"/>
</dbReference>
<dbReference type="Gene3D" id="1.10.10.1600">
    <property type="entry name" value="Bacterial DNA polymerase III alpha subunit, thumb domain"/>
    <property type="match status" value="1"/>
</dbReference>
<comment type="similarity">
    <text evidence="2">Belongs to the DNA polymerase type-C family. DnaE2 subfamily.</text>
</comment>
<keyword evidence="9" id="KW-0548">Nucleotidyltransferase</keyword>
<dbReference type="InterPro" id="IPR004805">
    <property type="entry name" value="DnaE2/DnaE/PolC"/>
</dbReference>
<comment type="caution">
    <text evidence="17">The sequence shown here is derived from an EMBL/GenBank/DDBJ whole genome shotgun (WGS) entry which is preliminary data.</text>
</comment>
<dbReference type="InterPro" id="IPR003141">
    <property type="entry name" value="Pol/His_phosphatase_N"/>
</dbReference>
<dbReference type="NCBIfam" id="TIGR00594">
    <property type="entry name" value="polc"/>
    <property type="match status" value="1"/>
</dbReference>
<dbReference type="GO" id="GO:0008408">
    <property type="term" value="F:3'-5' exonuclease activity"/>
    <property type="evidence" value="ECO:0007669"/>
    <property type="project" value="InterPro"/>
</dbReference>
<evidence type="ECO:0000256" key="10">
    <source>
        <dbReference type="ARBA" id="ARBA00022705"/>
    </source>
</evidence>
<dbReference type="InterPro" id="IPR004013">
    <property type="entry name" value="PHP_dom"/>
</dbReference>
<dbReference type="OrthoDB" id="9803237at2"/>
<dbReference type="Pfam" id="PF14579">
    <property type="entry name" value="HHH_6"/>
    <property type="match status" value="1"/>
</dbReference>
<dbReference type="AlphaFoldDB" id="A0A7J5BSR5"/>
<name>A0A7J5BSR5_9MICO</name>
<dbReference type="Gene3D" id="3.20.20.140">
    <property type="entry name" value="Metal-dependent hydrolases"/>
    <property type="match status" value="1"/>
</dbReference>
<accession>A0A7J5BSR5</accession>
<dbReference type="Pfam" id="PF07733">
    <property type="entry name" value="DNA_pol3_alpha"/>
    <property type="match status" value="1"/>
</dbReference>
<evidence type="ECO:0000313" key="18">
    <source>
        <dbReference type="Proteomes" id="UP000467240"/>
    </source>
</evidence>
<comment type="catalytic activity">
    <reaction evidence="14">
        <text>DNA(n) + a 2'-deoxyribonucleoside 5'-triphosphate = DNA(n+1) + diphosphate</text>
        <dbReference type="Rhea" id="RHEA:22508"/>
        <dbReference type="Rhea" id="RHEA-COMP:17339"/>
        <dbReference type="Rhea" id="RHEA-COMP:17340"/>
        <dbReference type="ChEBI" id="CHEBI:33019"/>
        <dbReference type="ChEBI" id="CHEBI:61560"/>
        <dbReference type="ChEBI" id="CHEBI:173112"/>
        <dbReference type="EC" id="2.7.7.7"/>
    </reaction>
</comment>